<evidence type="ECO:0000256" key="11">
    <source>
        <dbReference type="ARBA" id="ARBA00022827"/>
    </source>
</evidence>
<comment type="similarity">
    <text evidence="3">In the C-terminal section; belongs to the flavoprotein pyridine nucleotide cytochrome reductase family.</text>
</comment>
<evidence type="ECO:0000259" key="22">
    <source>
        <dbReference type="PROSITE" id="PS01033"/>
    </source>
</evidence>
<keyword evidence="25" id="KW-1185">Reference proteome</keyword>
<keyword evidence="14" id="KW-0408">Iron</keyword>
<organism evidence="24 25">
    <name type="scientific">Fonsecaea pedrosoi CBS 271.37</name>
    <dbReference type="NCBI Taxonomy" id="1442368"/>
    <lineage>
        <taxon>Eukaryota</taxon>
        <taxon>Fungi</taxon>
        <taxon>Dikarya</taxon>
        <taxon>Ascomycota</taxon>
        <taxon>Pezizomycotina</taxon>
        <taxon>Eurotiomycetes</taxon>
        <taxon>Chaetothyriomycetidae</taxon>
        <taxon>Chaetothyriales</taxon>
        <taxon>Herpotrichiellaceae</taxon>
        <taxon>Fonsecaea</taxon>
    </lineage>
</organism>
<evidence type="ECO:0000313" key="25">
    <source>
        <dbReference type="Proteomes" id="UP000053029"/>
    </source>
</evidence>
<dbReference type="VEuPathDB" id="FungiDB:Z517_09666"/>
<keyword evidence="9" id="KW-0285">Flavoprotein</keyword>
<dbReference type="HAMAP" id="MF_01252">
    <property type="entry name" value="Hmp"/>
    <property type="match status" value="1"/>
</dbReference>
<keyword evidence="15" id="KW-0520">NAD</keyword>
<dbReference type="GO" id="GO:0046872">
    <property type="term" value="F:metal ion binding"/>
    <property type="evidence" value="ECO:0007669"/>
    <property type="project" value="UniProtKB-KW"/>
</dbReference>
<evidence type="ECO:0000313" key="24">
    <source>
        <dbReference type="EMBL" id="KIW77220.1"/>
    </source>
</evidence>
<keyword evidence="7" id="KW-0216">Detoxification</keyword>
<comment type="cofactor">
    <cofactor evidence="1">
        <name>heme b</name>
        <dbReference type="ChEBI" id="CHEBI:60344"/>
    </cofactor>
</comment>
<evidence type="ECO:0000256" key="17">
    <source>
        <dbReference type="ARBA" id="ARBA00030929"/>
    </source>
</evidence>
<evidence type="ECO:0000256" key="9">
    <source>
        <dbReference type="ARBA" id="ARBA00022630"/>
    </source>
</evidence>
<dbReference type="GO" id="GO:0071949">
    <property type="term" value="F:FAD binding"/>
    <property type="evidence" value="ECO:0007669"/>
    <property type="project" value="InterPro"/>
</dbReference>
<name>A0A0D2GF05_9EURO</name>
<evidence type="ECO:0000256" key="13">
    <source>
        <dbReference type="ARBA" id="ARBA00023002"/>
    </source>
</evidence>
<dbReference type="InterPro" id="IPR012292">
    <property type="entry name" value="Globin/Proto"/>
</dbReference>
<evidence type="ECO:0000256" key="21">
    <source>
        <dbReference type="ARBA" id="ARBA00056398"/>
    </source>
</evidence>
<dbReference type="NCBIfam" id="NF009805">
    <property type="entry name" value="PRK13289.1"/>
    <property type="match status" value="1"/>
</dbReference>
<reference evidence="24 25" key="1">
    <citation type="submission" date="2015-01" db="EMBL/GenBank/DDBJ databases">
        <title>The Genome Sequence of Fonsecaea pedrosoi CBS 271.37.</title>
        <authorList>
            <consortium name="The Broad Institute Genomics Platform"/>
            <person name="Cuomo C."/>
            <person name="de Hoog S."/>
            <person name="Gorbushina A."/>
            <person name="Stielow B."/>
            <person name="Teixiera M."/>
            <person name="Abouelleil A."/>
            <person name="Chapman S.B."/>
            <person name="Priest M."/>
            <person name="Young S.K."/>
            <person name="Wortman J."/>
            <person name="Nusbaum C."/>
            <person name="Birren B."/>
        </authorList>
    </citation>
    <scope>NUCLEOTIDE SEQUENCE [LARGE SCALE GENOMIC DNA]</scope>
    <source>
        <strain evidence="24 25">CBS 271.37</strain>
    </source>
</reference>
<comment type="catalytic activity">
    <reaction evidence="20">
        <text>2 nitric oxide + NADPH + 2 O2 = 2 nitrate + NADP(+) + H(+)</text>
        <dbReference type="Rhea" id="RHEA:19465"/>
        <dbReference type="ChEBI" id="CHEBI:15378"/>
        <dbReference type="ChEBI" id="CHEBI:15379"/>
        <dbReference type="ChEBI" id="CHEBI:16480"/>
        <dbReference type="ChEBI" id="CHEBI:17632"/>
        <dbReference type="ChEBI" id="CHEBI:57783"/>
        <dbReference type="ChEBI" id="CHEBI:58349"/>
        <dbReference type="EC" id="1.14.12.17"/>
    </reaction>
</comment>
<keyword evidence="11" id="KW-0274">FAD</keyword>
<dbReference type="CDD" id="cd08922">
    <property type="entry name" value="FHb-globin"/>
    <property type="match status" value="1"/>
</dbReference>
<dbReference type="GO" id="GO:0019825">
    <property type="term" value="F:oxygen binding"/>
    <property type="evidence" value="ECO:0007669"/>
    <property type="project" value="InterPro"/>
</dbReference>
<dbReference type="InterPro" id="IPR009050">
    <property type="entry name" value="Globin-like_sf"/>
</dbReference>
<dbReference type="GO" id="GO:0008941">
    <property type="term" value="F:nitric oxide dioxygenase NAD(P)H activity"/>
    <property type="evidence" value="ECO:0007669"/>
    <property type="project" value="UniProtKB-EC"/>
</dbReference>
<evidence type="ECO:0000256" key="18">
    <source>
        <dbReference type="ARBA" id="ARBA00033187"/>
    </source>
</evidence>
<evidence type="ECO:0000256" key="15">
    <source>
        <dbReference type="ARBA" id="ARBA00023027"/>
    </source>
</evidence>
<dbReference type="PROSITE" id="PS51384">
    <property type="entry name" value="FAD_FR"/>
    <property type="match status" value="1"/>
</dbReference>
<dbReference type="Gene3D" id="1.10.490.10">
    <property type="entry name" value="Globins"/>
    <property type="match status" value="1"/>
</dbReference>
<dbReference type="InterPro" id="IPR017938">
    <property type="entry name" value="Riboflavin_synthase-like_b-brl"/>
</dbReference>
<dbReference type="SUPFAM" id="SSF52343">
    <property type="entry name" value="Ferredoxin reductase-like, C-terminal NADP-linked domain"/>
    <property type="match status" value="1"/>
</dbReference>
<dbReference type="InterPro" id="IPR039261">
    <property type="entry name" value="FNR_nucleotide-bd"/>
</dbReference>
<comment type="catalytic activity">
    <reaction evidence="19">
        <text>2 nitric oxide + NADH + 2 O2 = 2 nitrate + NAD(+) + H(+)</text>
        <dbReference type="Rhea" id="RHEA:19469"/>
        <dbReference type="ChEBI" id="CHEBI:15378"/>
        <dbReference type="ChEBI" id="CHEBI:15379"/>
        <dbReference type="ChEBI" id="CHEBI:16480"/>
        <dbReference type="ChEBI" id="CHEBI:17632"/>
        <dbReference type="ChEBI" id="CHEBI:57540"/>
        <dbReference type="ChEBI" id="CHEBI:57945"/>
        <dbReference type="EC" id="1.14.12.17"/>
    </reaction>
</comment>
<dbReference type="Pfam" id="PF00042">
    <property type="entry name" value="Globin"/>
    <property type="match status" value="1"/>
</dbReference>
<dbReference type="Proteomes" id="UP000053029">
    <property type="component" value="Unassembled WGS sequence"/>
</dbReference>
<dbReference type="InterPro" id="IPR000971">
    <property type="entry name" value="Globin"/>
</dbReference>
<evidence type="ECO:0000256" key="20">
    <source>
        <dbReference type="ARBA" id="ARBA00049433"/>
    </source>
</evidence>
<dbReference type="InterPro" id="IPR017927">
    <property type="entry name" value="FAD-bd_FR_type"/>
</dbReference>
<dbReference type="FunFam" id="3.40.50.80:FF:000010">
    <property type="entry name" value="Flavohemoprotein"/>
    <property type="match status" value="1"/>
</dbReference>
<dbReference type="InterPro" id="IPR001433">
    <property type="entry name" value="OxRdtase_FAD/NAD-bd"/>
</dbReference>
<feature type="domain" description="Globin" evidence="22">
    <location>
        <begin position="53"/>
        <end position="190"/>
    </location>
</feature>
<evidence type="ECO:0000256" key="7">
    <source>
        <dbReference type="ARBA" id="ARBA00022575"/>
    </source>
</evidence>
<evidence type="ECO:0000256" key="8">
    <source>
        <dbReference type="ARBA" id="ARBA00022617"/>
    </source>
</evidence>
<dbReference type="GO" id="GO:0009636">
    <property type="term" value="P:response to toxic substance"/>
    <property type="evidence" value="ECO:0007669"/>
    <property type="project" value="UniProtKB-KW"/>
</dbReference>
<dbReference type="GeneID" id="25309156"/>
<dbReference type="RefSeq" id="XP_013281028.1">
    <property type="nucleotide sequence ID" value="XM_013425574.1"/>
</dbReference>
<evidence type="ECO:0000256" key="14">
    <source>
        <dbReference type="ARBA" id="ARBA00023004"/>
    </source>
</evidence>
<evidence type="ECO:0000259" key="23">
    <source>
        <dbReference type="PROSITE" id="PS51384"/>
    </source>
</evidence>
<gene>
    <name evidence="24" type="ORF">Z517_09666</name>
</gene>
<evidence type="ECO:0000256" key="1">
    <source>
        <dbReference type="ARBA" id="ARBA00001970"/>
    </source>
</evidence>
<dbReference type="InterPro" id="IPR023950">
    <property type="entry name" value="Hmp"/>
</dbReference>
<dbReference type="Gene3D" id="3.40.50.80">
    <property type="entry name" value="Nucleotide-binding domain of ferredoxin-NADP reductase (FNR) module"/>
    <property type="match status" value="1"/>
</dbReference>
<dbReference type="Pfam" id="PF00175">
    <property type="entry name" value="NAD_binding_1"/>
    <property type="match status" value="1"/>
</dbReference>
<proteinExistence type="inferred from homology"/>
<dbReference type="FunFam" id="2.40.30.10:FF:000034">
    <property type="entry name" value="Flavohemoprotein"/>
    <property type="match status" value="1"/>
</dbReference>
<comment type="function">
    <text evidence="21">In the presence of oxygen and NADH, it has NADH oxidase activity, which leads to the generation of superoxide and H(2)O(2). Under anaerobic conditions, it also exhibits nitric oxide reductase and FAD reductase activities. However, all these reactions are much lower than NOD activity.</text>
</comment>
<dbReference type="GO" id="GO:0046210">
    <property type="term" value="P:nitric oxide catabolic process"/>
    <property type="evidence" value="ECO:0007669"/>
    <property type="project" value="TreeGrafter"/>
</dbReference>
<keyword evidence="13" id="KW-0560">Oxidoreductase</keyword>
<evidence type="ECO:0000256" key="16">
    <source>
        <dbReference type="ARBA" id="ARBA00030024"/>
    </source>
</evidence>
<protein>
    <recommendedName>
        <fullName evidence="6">Flavohemoprotein</fullName>
        <ecNumber evidence="5">1.14.12.17</ecNumber>
    </recommendedName>
    <alternativeName>
        <fullName evidence="17">Flavohemoglobin</fullName>
    </alternativeName>
    <alternativeName>
        <fullName evidence="16">Hemoglobin-like protein</fullName>
    </alternativeName>
    <alternativeName>
        <fullName evidence="18">Nitric oxide dioxygenase</fullName>
    </alternativeName>
</protein>
<feature type="domain" description="FAD-binding FR-type" evidence="23">
    <location>
        <begin position="204"/>
        <end position="315"/>
    </location>
</feature>
<evidence type="ECO:0000256" key="5">
    <source>
        <dbReference type="ARBA" id="ARBA00012229"/>
    </source>
</evidence>
<dbReference type="PANTHER" id="PTHR43396:SF9">
    <property type="entry name" value="NITRIC OXIDE DIOXYGENASE"/>
    <property type="match status" value="1"/>
</dbReference>
<evidence type="ECO:0000256" key="19">
    <source>
        <dbReference type="ARBA" id="ARBA00048649"/>
    </source>
</evidence>
<dbReference type="HOGENOM" id="CLU_003827_12_0_1"/>
<keyword evidence="8" id="KW-0349">Heme</keyword>
<accession>A0A0D2GF05</accession>
<dbReference type="STRING" id="1442368.A0A0D2GF05"/>
<dbReference type="SUPFAM" id="SSF63380">
    <property type="entry name" value="Riboflavin synthase domain-like"/>
    <property type="match status" value="1"/>
</dbReference>
<evidence type="ECO:0000256" key="4">
    <source>
        <dbReference type="ARBA" id="ARBA00008414"/>
    </source>
</evidence>
<keyword evidence="10" id="KW-0479">Metal-binding</keyword>
<comment type="cofactor">
    <cofactor evidence="2">
        <name>FAD</name>
        <dbReference type="ChEBI" id="CHEBI:57692"/>
    </cofactor>
</comment>
<dbReference type="CDD" id="cd06184">
    <property type="entry name" value="flavohem_like_fad_nad_binding"/>
    <property type="match status" value="1"/>
</dbReference>
<dbReference type="FunFam" id="1.10.490.10:FF:000003">
    <property type="entry name" value="Flavohemoprotein"/>
    <property type="match status" value="1"/>
</dbReference>
<evidence type="ECO:0000256" key="12">
    <source>
        <dbReference type="ARBA" id="ARBA00022857"/>
    </source>
</evidence>
<comment type="similarity">
    <text evidence="4">Belongs to the globin family. Two-domain flavohemoproteins subfamily.</text>
</comment>
<dbReference type="GO" id="GO:0020037">
    <property type="term" value="F:heme binding"/>
    <property type="evidence" value="ECO:0007669"/>
    <property type="project" value="InterPro"/>
</dbReference>
<dbReference type="GO" id="GO:0071500">
    <property type="term" value="P:cellular response to nitrosative stress"/>
    <property type="evidence" value="ECO:0007669"/>
    <property type="project" value="TreeGrafter"/>
</dbReference>
<dbReference type="EMBL" id="KN846974">
    <property type="protein sequence ID" value="KIW77220.1"/>
    <property type="molecule type" value="Genomic_DNA"/>
</dbReference>
<evidence type="ECO:0000256" key="10">
    <source>
        <dbReference type="ARBA" id="ARBA00022723"/>
    </source>
</evidence>
<evidence type="ECO:0000256" key="6">
    <source>
        <dbReference type="ARBA" id="ARBA00014637"/>
    </source>
</evidence>
<dbReference type="AlphaFoldDB" id="A0A0D2GF05"/>
<dbReference type="EC" id="1.14.12.17" evidence="5"/>
<evidence type="ECO:0000256" key="2">
    <source>
        <dbReference type="ARBA" id="ARBA00001974"/>
    </source>
</evidence>
<dbReference type="PANTHER" id="PTHR43396">
    <property type="entry name" value="FLAVOHEMOPROTEIN"/>
    <property type="match status" value="1"/>
</dbReference>
<dbReference type="OrthoDB" id="436496at2759"/>
<dbReference type="PROSITE" id="PS01033">
    <property type="entry name" value="GLOBIN"/>
    <property type="match status" value="1"/>
</dbReference>
<keyword evidence="12" id="KW-0521">NADP</keyword>
<dbReference type="PRINTS" id="PR00410">
    <property type="entry name" value="PHEHYDRXLASE"/>
</dbReference>
<dbReference type="SUPFAM" id="SSF46458">
    <property type="entry name" value="Globin-like"/>
    <property type="match status" value="1"/>
</dbReference>
<dbReference type="Gene3D" id="2.40.30.10">
    <property type="entry name" value="Translation factors"/>
    <property type="match status" value="1"/>
</dbReference>
<evidence type="ECO:0000256" key="3">
    <source>
        <dbReference type="ARBA" id="ARBA00006401"/>
    </source>
</evidence>
<sequence length="455" mass="50435">MASKVVGSRALRGCNPTRLFQRSTPIRVSRVIATTPSIDRKHFNTSSERQAEALTEQQKAIVKSTAPVLQEHGVTITSLFYKRLLNNHPTLRNIFNTAHQETGAQPAALAHAVWAYANNIDNLGALTTAVSRIGHKHASLDIQPDQYPIVGEELLAAIKEVLGEAVTDDILDAWKAAYAQLADIFINFERDLYKQAEKTTGGWNGWRTFTVAKKVHESDEIVSFYLEPADKGPLPGFQSGQYVSVRVFLPELGVYQPRQYSLSDIPDGKHFRISVKKESARGQIPAGRISNVLHEDIPEGAQIDVSMPRGDFFLDVDADTPVVLISAGVGITPMLSMLGTVIGQNNTRPVSFIHAVRSGHVHAMKDYLARVVEKNPQVKKAVFYEHVEDGDKKGRDYDFEGRIEFDKVKDLALLPDAQYYLCGPIPFMQLQQRELEALGVPKERIHSEVFGSGVA</sequence>